<name>A0ABN2ZXP8_9ACTN</name>
<evidence type="ECO:0000259" key="6">
    <source>
        <dbReference type="Pfam" id="PF00425"/>
    </source>
</evidence>
<dbReference type="Gene3D" id="3.40.50.880">
    <property type="match status" value="1"/>
</dbReference>
<keyword evidence="2" id="KW-0315">Glutamine amidotransferase</keyword>
<dbReference type="RefSeq" id="WP_344153732.1">
    <property type="nucleotide sequence ID" value="NZ_BAAAQR010000009.1"/>
</dbReference>
<dbReference type="Pfam" id="PF00425">
    <property type="entry name" value="Chorismate_bind"/>
    <property type="match status" value="1"/>
</dbReference>
<dbReference type="PRINTS" id="PR00096">
    <property type="entry name" value="GATASE"/>
</dbReference>
<dbReference type="PANTHER" id="PTHR11236:SF49">
    <property type="entry name" value="ANTHRANILATE SYNTHASE COMPONENT 1"/>
    <property type="match status" value="1"/>
</dbReference>
<dbReference type="InterPro" id="IPR017926">
    <property type="entry name" value="GATASE"/>
</dbReference>
<dbReference type="EMBL" id="BAAAQR010000009">
    <property type="protein sequence ID" value="GAA2149740.1"/>
    <property type="molecule type" value="Genomic_DNA"/>
</dbReference>
<organism evidence="7 8">
    <name type="scientific">Nocardioides koreensis</name>
    <dbReference type="NCBI Taxonomy" id="433651"/>
    <lineage>
        <taxon>Bacteria</taxon>
        <taxon>Bacillati</taxon>
        <taxon>Actinomycetota</taxon>
        <taxon>Actinomycetes</taxon>
        <taxon>Propionibacteriales</taxon>
        <taxon>Nocardioidaceae</taxon>
        <taxon>Nocardioides</taxon>
    </lineage>
</organism>
<dbReference type="Gene3D" id="3.60.120.10">
    <property type="entry name" value="Anthranilate synthase"/>
    <property type="match status" value="1"/>
</dbReference>
<dbReference type="PROSITE" id="PS51273">
    <property type="entry name" value="GATASE_TYPE_1"/>
    <property type="match status" value="1"/>
</dbReference>
<dbReference type="InterPro" id="IPR019999">
    <property type="entry name" value="Anth_synth_I-like"/>
</dbReference>
<evidence type="ECO:0000256" key="1">
    <source>
        <dbReference type="ARBA" id="ARBA00012266"/>
    </source>
</evidence>
<gene>
    <name evidence="7" type="ORF">GCM10009844_29740</name>
</gene>
<reference evidence="7 8" key="1">
    <citation type="journal article" date="2019" name="Int. J. Syst. Evol. Microbiol.">
        <title>The Global Catalogue of Microorganisms (GCM) 10K type strain sequencing project: providing services to taxonomists for standard genome sequencing and annotation.</title>
        <authorList>
            <consortium name="The Broad Institute Genomics Platform"/>
            <consortium name="The Broad Institute Genome Sequencing Center for Infectious Disease"/>
            <person name="Wu L."/>
            <person name="Ma J."/>
        </authorList>
    </citation>
    <scope>NUCLEOTIDE SEQUENCE [LARGE SCALE GENOMIC DNA]</scope>
    <source>
        <strain evidence="7 8">JCM 16022</strain>
    </source>
</reference>
<dbReference type="EC" id="4.1.3.27" evidence="1"/>
<dbReference type="CDD" id="cd01743">
    <property type="entry name" value="GATase1_Anthranilate_Synthase"/>
    <property type="match status" value="1"/>
</dbReference>
<dbReference type="PRINTS" id="PR00097">
    <property type="entry name" value="ANTSNTHASEII"/>
</dbReference>
<comment type="caution">
    <text evidence="7">The sequence shown here is derived from an EMBL/GenBank/DDBJ whole genome shotgun (WGS) entry which is preliminary data.</text>
</comment>
<evidence type="ECO:0000256" key="3">
    <source>
        <dbReference type="ARBA" id="ARBA00023239"/>
    </source>
</evidence>
<dbReference type="InterPro" id="IPR029062">
    <property type="entry name" value="Class_I_gatase-like"/>
</dbReference>
<keyword evidence="8" id="KW-1185">Reference proteome</keyword>
<dbReference type="Pfam" id="PF00117">
    <property type="entry name" value="GATase"/>
    <property type="match status" value="1"/>
</dbReference>
<proteinExistence type="predicted"/>
<dbReference type="Proteomes" id="UP001501771">
    <property type="component" value="Unassembled WGS sequence"/>
</dbReference>
<sequence>MPSTTDARAAIEALQGHEAWAIIRRSTRAGDRPTVGLVGGRRHVVESILDVPLEEGVPEDGHIADRLLAIPFRQVAERGFEVHDDGTPLVVVDVETESEFSVAEVIEAIDDAGLDFADRGGFETDDQEYGKLVESIIRDEIGQGAGANLVIGRHYRAQVADWGPDKALTVFRRLLERERGAYWTYVFFTGDRYLIGASPERHVSIHAGDVRMNPISGTFRIPTEADTTESLRDRLLDFLHDEKEIYELFMVVDEELKMMCDICNEGGQVLGPFLKPMSRLVHTEYLLAGRTSRDPREVLRDTMYAATVTGSPVENACRLIKQYEPEGRGYYGAALAILGRDSVGGPVVDSPIVIRTADVDPAGNLTVTAGATLVRDSDAAYEVAETHAKAGGILSAFGLVPPAPVPSVDLAELVSDEDVLITLNARNRRLSTFWLTDQGGSAPDPRLAGKSVVILDGEDDFVNMLRHLLGVLGMSSTVVRHEDIPDGLDGYFDPWDLVVVGPGPGDPRDGDDPKMARLRAAVAHLLERRQPFLAVCLGHQALCHQLGIPLAYKDIVFQGTQSPVAIDGRTERVGFYNTFVGRVPPGGTPLPDGVSVEADPESGDIHLVRGPHYRGIQFHAESILTEHGYDLVHDLVSGLLLDDPGPDGRDG</sequence>
<dbReference type="SUPFAM" id="SSF56322">
    <property type="entry name" value="ADC synthase"/>
    <property type="match status" value="1"/>
</dbReference>
<dbReference type="SUPFAM" id="SSF52317">
    <property type="entry name" value="Class I glutamine amidotransferase-like"/>
    <property type="match status" value="1"/>
</dbReference>
<evidence type="ECO:0000313" key="7">
    <source>
        <dbReference type="EMBL" id="GAA2149740.1"/>
    </source>
</evidence>
<dbReference type="InterPro" id="IPR006221">
    <property type="entry name" value="TrpG/PapA_dom"/>
</dbReference>
<evidence type="ECO:0000256" key="2">
    <source>
        <dbReference type="ARBA" id="ARBA00022962"/>
    </source>
</evidence>
<dbReference type="PANTHER" id="PTHR11236">
    <property type="entry name" value="AMINOBENZOATE/ANTHRANILATE SYNTHASE"/>
    <property type="match status" value="1"/>
</dbReference>
<dbReference type="InterPro" id="IPR005801">
    <property type="entry name" value="ADC_synthase"/>
</dbReference>
<comment type="catalytic activity">
    <reaction evidence="4">
        <text>chorismate + L-glutamine = anthranilate + pyruvate + L-glutamate + H(+)</text>
        <dbReference type="Rhea" id="RHEA:21732"/>
        <dbReference type="ChEBI" id="CHEBI:15361"/>
        <dbReference type="ChEBI" id="CHEBI:15378"/>
        <dbReference type="ChEBI" id="CHEBI:16567"/>
        <dbReference type="ChEBI" id="CHEBI:29748"/>
        <dbReference type="ChEBI" id="CHEBI:29985"/>
        <dbReference type="ChEBI" id="CHEBI:58359"/>
        <dbReference type="EC" id="4.1.3.27"/>
    </reaction>
</comment>
<dbReference type="InterPro" id="IPR015890">
    <property type="entry name" value="Chorismate_C"/>
</dbReference>
<keyword evidence="3" id="KW-0456">Lyase</keyword>
<evidence type="ECO:0000259" key="5">
    <source>
        <dbReference type="Pfam" id="PF00117"/>
    </source>
</evidence>
<evidence type="ECO:0000256" key="4">
    <source>
        <dbReference type="ARBA" id="ARBA00047683"/>
    </source>
</evidence>
<feature type="domain" description="Glutamine amidotransferase" evidence="5">
    <location>
        <begin position="453"/>
        <end position="634"/>
    </location>
</feature>
<feature type="domain" description="Chorismate-utilising enzyme C-terminal" evidence="6">
    <location>
        <begin position="126"/>
        <end position="389"/>
    </location>
</feature>
<accession>A0ABN2ZXP8</accession>
<protein>
    <recommendedName>
        <fullName evidence="1">anthranilate synthase</fullName>
        <ecNumber evidence="1">4.1.3.27</ecNumber>
    </recommendedName>
</protein>
<evidence type="ECO:0000313" key="8">
    <source>
        <dbReference type="Proteomes" id="UP001501771"/>
    </source>
</evidence>